<comment type="caution">
    <text evidence="2">The sequence shown here is derived from an EMBL/GenBank/DDBJ whole genome shotgun (WGS) entry which is preliminary data.</text>
</comment>
<feature type="region of interest" description="Disordered" evidence="1">
    <location>
        <begin position="199"/>
        <end position="225"/>
    </location>
</feature>
<accession>A0A644ZLE9</accession>
<name>A0A644ZLE9_9ZZZZ</name>
<protein>
    <submittedName>
        <fullName evidence="2">Uncharacterized protein</fullName>
    </submittedName>
</protein>
<evidence type="ECO:0000313" key="2">
    <source>
        <dbReference type="EMBL" id="MPM41537.1"/>
    </source>
</evidence>
<reference evidence="2" key="1">
    <citation type="submission" date="2019-08" db="EMBL/GenBank/DDBJ databases">
        <authorList>
            <person name="Kucharzyk K."/>
            <person name="Murdoch R.W."/>
            <person name="Higgins S."/>
            <person name="Loffler F."/>
        </authorList>
    </citation>
    <scope>NUCLEOTIDE SEQUENCE</scope>
</reference>
<feature type="region of interest" description="Disordered" evidence="1">
    <location>
        <begin position="153"/>
        <end position="175"/>
    </location>
</feature>
<evidence type="ECO:0000256" key="1">
    <source>
        <dbReference type="SAM" id="MobiDB-lite"/>
    </source>
</evidence>
<proteinExistence type="predicted"/>
<gene>
    <name evidence="2" type="ORF">SDC9_88192</name>
</gene>
<organism evidence="2">
    <name type="scientific">bioreactor metagenome</name>
    <dbReference type="NCBI Taxonomy" id="1076179"/>
    <lineage>
        <taxon>unclassified sequences</taxon>
        <taxon>metagenomes</taxon>
        <taxon>ecological metagenomes</taxon>
    </lineage>
</organism>
<sequence length="458" mass="49450">MRIIPPSLYCLNITRKFSFLGEERLLSSVDIREVPHPPGEVFRQVLLPGFPFPVPGGDRRGVHSSLRAQSQVVLERHHSPLGHGGKDEPDDRVRGAFPACGTAGILPECLQFVPGGVFGIPSFDGIVVVGSGIGGQFPPVVVGDMGVVPHSAAEGEKGHRHSGEPHGLHGFRDVRGDHPKVLRQEGRRRQISPDCLEKIRRGNRSPGSPFRSFVSEGNGPVGEKTPEMVDSHGVELGEGMTESSDPPGKVVLFQSVPVIERVSPELPCFAEVIRRNPRHLGRQKVLVEAEKGLPRPDVGTVVVHVDGKVPDELHSGLPAFCPQVLHLGKENVLDEPEKVGLFPEIPGCGEKGIPVPPADLLGPAVPGISVVDPLEGCEEDIVFEPVFLFPEEGFIIPVGRKTGKGEPQDMFLEYPCGGVINPVLGKGGMSREFVPEEQPPRDKIIRGYAQGVARESRR</sequence>
<dbReference type="AlphaFoldDB" id="A0A644ZLE9"/>
<dbReference type="EMBL" id="VSSQ01009408">
    <property type="protein sequence ID" value="MPM41537.1"/>
    <property type="molecule type" value="Genomic_DNA"/>
</dbReference>